<evidence type="ECO:0000256" key="8">
    <source>
        <dbReference type="ARBA" id="ARBA00023136"/>
    </source>
</evidence>
<name>A0A0E9VEE5_ANGAN</name>
<dbReference type="EMBL" id="GBXM01032206">
    <property type="protein sequence ID" value="JAH76371.1"/>
    <property type="molecule type" value="Transcribed_RNA"/>
</dbReference>
<dbReference type="GO" id="GO:0008146">
    <property type="term" value="F:sulfotransferase activity"/>
    <property type="evidence" value="ECO:0007669"/>
    <property type="project" value="InterPro"/>
</dbReference>
<evidence type="ECO:0000256" key="1">
    <source>
        <dbReference type="ARBA" id="ARBA00004323"/>
    </source>
</evidence>
<evidence type="ECO:0000256" key="11">
    <source>
        <dbReference type="RuleBase" id="RU364020"/>
    </source>
</evidence>
<reference evidence="12" key="2">
    <citation type="journal article" date="2015" name="Fish Shellfish Immunol.">
        <title>Early steps in the European eel (Anguilla anguilla)-Vibrio vulnificus interaction in the gills: Role of the RtxA13 toxin.</title>
        <authorList>
            <person name="Callol A."/>
            <person name="Pajuelo D."/>
            <person name="Ebbesson L."/>
            <person name="Teles M."/>
            <person name="MacKenzie S."/>
            <person name="Amaro C."/>
        </authorList>
    </citation>
    <scope>NUCLEOTIDE SEQUENCE</scope>
</reference>
<comment type="similarity">
    <text evidence="2 11">Belongs to the sulfotransferase 2 family.</text>
</comment>
<dbReference type="InterPro" id="IPR005331">
    <property type="entry name" value="Sulfotransferase"/>
</dbReference>
<dbReference type="GO" id="GO:0016051">
    <property type="term" value="P:carbohydrate biosynthetic process"/>
    <property type="evidence" value="ECO:0007669"/>
    <property type="project" value="InterPro"/>
</dbReference>
<evidence type="ECO:0000256" key="5">
    <source>
        <dbReference type="ARBA" id="ARBA00022968"/>
    </source>
</evidence>
<keyword evidence="8" id="KW-0472">Membrane</keyword>
<dbReference type="AlphaFoldDB" id="A0A0E9VEE5"/>
<proteinExistence type="inferred from homology"/>
<evidence type="ECO:0000256" key="6">
    <source>
        <dbReference type="ARBA" id="ARBA00022989"/>
    </source>
</evidence>
<keyword evidence="10 11" id="KW-0119">Carbohydrate metabolism</keyword>
<dbReference type="GO" id="GO:0000139">
    <property type="term" value="C:Golgi membrane"/>
    <property type="evidence" value="ECO:0007669"/>
    <property type="project" value="UniProtKB-SubCell"/>
</dbReference>
<dbReference type="InterPro" id="IPR018011">
    <property type="entry name" value="Carb_sulfotrans_8-10"/>
</dbReference>
<accession>A0A0E9VEE5</accession>
<keyword evidence="4" id="KW-0812">Transmembrane</keyword>
<evidence type="ECO:0000256" key="2">
    <source>
        <dbReference type="ARBA" id="ARBA00006339"/>
    </source>
</evidence>
<keyword evidence="3 11" id="KW-0808">Transferase</keyword>
<sequence>MDIHWETVNRLCFPCFITYDFIGKFETLEQDANYFLSLVGAPGDLRFPSFKRQAFNRRKNYSLSRQPLH</sequence>
<dbReference type="PANTHER" id="PTHR12137">
    <property type="entry name" value="CARBOHYDRATE SULFOTRANSFERASE"/>
    <property type="match status" value="1"/>
</dbReference>
<organism evidence="12">
    <name type="scientific">Anguilla anguilla</name>
    <name type="common">European freshwater eel</name>
    <name type="synonym">Muraena anguilla</name>
    <dbReference type="NCBI Taxonomy" id="7936"/>
    <lineage>
        <taxon>Eukaryota</taxon>
        <taxon>Metazoa</taxon>
        <taxon>Chordata</taxon>
        <taxon>Craniata</taxon>
        <taxon>Vertebrata</taxon>
        <taxon>Euteleostomi</taxon>
        <taxon>Actinopterygii</taxon>
        <taxon>Neopterygii</taxon>
        <taxon>Teleostei</taxon>
        <taxon>Anguilliformes</taxon>
        <taxon>Anguillidae</taxon>
        <taxon>Anguilla</taxon>
    </lineage>
</organism>
<keyword evidence="6" id="KW-1133">Transmembrane helix</keyword>
<evidence type="ECO:0000256" key="4">
    <source>
        <dbReference type="ARBA" id="ARBA00022692"/>
    </source>
</evidence>
<protein>
    <recommendedName>
        <fullName evidence="11">Carbohydrate sulfotransferase</fullName>
        <ecNumber evidence="11">2.8.2.-</ecNumber>
    </recommendedName>
</protein>
<dbReference type="EC" id="2.8.2.-" evidence="11"/>
<evidence type="ECO:0000313" key="12">
    <source>
        <dbReference type="EMBL" id="JAH76371.1"/>
    </source>
</evidence>
<reference evidence="12" key="1">
    <citation type="submission" date="2014-11" db="EMBL/GenBank/DDBJ databases">
        <authorList>
            <person name="Amaro Gonzalez C."/>
        </authorList>
    </citation>
    <scope>NUCLEOTIDE SEQUENCE</scope>
</reference>
<dbReference type="PANTHER" id="PTHR12137:SF6">
    <property type="entry name" value="CARBOHYDRATE SULFOTRANSFERASE 9"/>
    <property type="match status" value="1"/>
</dbReference>
<evidence type="ECO:0000256" key="7">
    <source>
        <dbReference type="ARBA" id="ARBA00023034"/>
    </source>
</evidence>
<comment type="subcellular location">
    <subcellularLocation>
        <location evidence="1 11">Golgi apparatus membrane</location>
        <topology evidence="1 11">Single-pass type II membrane protein</topology>
    </subcellularLocation>
</comment>
<keyword evidence="9 11" id="KW-0325">Glycoprotein</keyword>
<keyword evidence="5 11" id="KW-0735">Signal-anchor</keyword>
<evidence type="ECO:0000256" key="9">
    <source>
        <dbReference type="ARBA" id="ARBA00023180"/>
    </source>
</evidence>
<dbReference type="Pfam" id="PF03567">
    <property type="entry name" value="Sulfotransfer_2"/>
    <property type="match status" value="1"/>
</dbReference>
<evidence type="ECO:0000256" key="3">
    <source>
        <dbReference type="ARBA" id="ARBA00022679"/>
    </source>
</evidence>
<evidence type="ECO:0000256" key="10">
    <source>
        <dbReference type="ARBA" id="ARBA00023277"/>
    </source>
</evidence>
<keyword evidence="7 11" id="KW-0333">Golgi apparatus</keyword>
<dbReference type="GO" id="GO:0030166">
    <property type="term" value="P:proteoglycan biosynthetic process"/>
    <property type="evidence" value="ECO:0007669"/>
    <property type="project" value="TreeGrafter"/>
</dbReference>